<dbReference type="InterPro" id="IPR042171">
    <property type="entry name" value="Acyl-CoA_hotdog"/>
</dbReference>
<dbReference type="GO" id="GO:0009062">
    <property type="term" value="P:fatty acid catabolic process"/>
    <property type="evidence" value="ECO:0007669"/>
    <property type="project" value="TreeGrafter"/>
</dbReference>
<proteinExistence type="inferred from homology"/>
<evidence type="ECO:0000256" key="1">
    <source>
        <dbReference type="ARBA" id="ARBA00006538"/>
    </source>
</evidence>
<dbReference type="GO" id="GO:0005829">
    <property type="term" value="C:cytosol"/>
    <property type="evidence" value="ECO:0007669"/>
    <property type="project" value="TreeGrafter"/>
</dbReference>
<dbReference type="CDD" id="cd03444">
    <property type="entry name" value="Thioesterase_II_repeat1"/>
    <property type="match status" value="1"/>
</dbReference>
<dbReference type="InterPro" id="IPR025652">
    <property type="entry name" value="TesB_C"/>
</dbReference>
<dbReference type="EMBL" id="HBIZ01057548">
    <property type="protein sequence ID" value="CAE0783606.1"/>
    <property type="molecule type" value="Transcribed_RNA"/>
</dbReference>
<evidence type="ECO:0000259" key="3">
    <source>
        <dbReference type="Pfam" id="PF02551"/>
    </source>
</evidence>
<reference evidence="5" key="1">
    <citation type="submission" date="2021-01" db="EMBL/GenBank/DDBJ databases">
        <authorList>
            <person name="Corre E."/>
            <person name="Pelletier E."/>
            <person name="Niang G."/>
            <person name="Scheremetjew M."/>
            <person name="Finn R."/>
            <person name="Kale V."/>
            <person name="Holt S."/>
            <person name="Cochrane G."/>
            <person name="Meng A."/>
            <person name="Brown T."/>
            <person name="Cohen L."/>
        </authorList>
    </citation>
    <scope>NUCLEOTIDE SEQUENCE</scope>
    <source>
        <strain evidence="5">CCMP645</strain>
    </source>
</reference>
<dbReference type="InterPro" id="IPR029069">
    <property type="entry name" value="HotDog_dom_sf"/>
</dbReference>
<dbReference type="Pfam" id="PF02551">
    <property type="entry name" value="Acyl_CoA_thio"/>
    <property type="match status" value="1"/>
</dbReference>
<dbReference type="InterPro" id="IPR049449">
    <property type="entry name" value="TesB_ACOT8-like_N"/>
</dbReference>
<evidence type="ECO:0000256" key="2">
    <source>
        <dbReference type="ARBA" id="ARBA00022801"/>
    </source>
</evidence>
<evidence type="ECO:0000313" key="5">
    <source>
        <dbReference type="EMBL" id="CAE0783606.1"/>
    </source>
</evidence>
<evidence type="ECO:0000259" key="4">
    <source>
        <dbReference type="Pfam" id="PF13622"/>
    </source>
</evidence>
<evidence type="ECO:0008006" key="6">
    <source>
        <dbReference type="Google" id="ProtNLM"/>
    </source>
</evidence>
<sequence>MAAVNSMERRKFVGKSVDLGWGRVYGGQTMAQGLSACQQLAGSGRTVHQFHCHFLRGGDTQQDIEFDTEQLTNGRSFSAMHVRAIQNELPILVMTASLQTPEEGLTHQQAAIEKVWGRPSELRSVQEHMAPLLSKIPASVRSLYEKQLPIEMRPSTFISPFDASPSSPVGAIWMKATSPLPDETNIQQLLLTYLSDWGMQQPAVSPHNVAMWDPLLQVVSLSHSVHFHRPFWLDKQWLCHTMLSPTSANGRGFTIGEFWTEDGTLVASTSQEVLIRQRQKKG</sequence>
<dbReference type="Gene3D" id="2.40.160.210">
    <property type="entry name" value="Acyl-CoA thioesterase, double hotdog domain"/>
    <property type="match status" value="1"/>
</dbReference>
<feature type="domain" description="Acyl-CoA thioesterase 2 C-terminal" evidence="3">
    <location>
        <begin position="144"/>
        <end position="272"/>
    </location>
</feature>
<dbReference type="InterPro" id="IPR003703">
    <property type="entry name" value="Acyl_CoA_thio"/>
</dbReference>
<dbReference type="GO" id="GO:0006637">
    <property type="term" value="P:acyl-CoA metabolic process"/>
    <property type="evidence" value="ECO:0007669"/>
    <property type="project" value="InterPro"/>
</dbReference>
<protein>
    <recommendedName>
        <fullName evidence="6">Acyl-CoA thioesterase II domain-containing protein</fullName>
    </recommendedName>
</protein>
<keyword evidence="2" id="KW-0378">Hydrolase</keyword>
<dbReference type="GO" id="GO:0047617">
    <property type="term" value="F:fatty acyl-CoA hydrolase activity"/>
    <property type="evidence" value="ECO:0007669"/>
    <property type="project" value="InterPro"/>
</dbReference>
<accession>A0A7S4C0Z1</accession>
<gene>
    <name evidence="5" type="ORF">PCAR00345_LOCUS36310</name>
</gene>
<feature type="domain" description="Acyl-CoA thioesterase-like N-terminal HotDog" evidence="4">
    <location>
        <begin position="21"/>
        <end position="98"/>
    </location>
</feature>
<dbReference type="PANTHER" id="PTHR11066">
    <property type="entry name" value="ACYL-COA THIOESTERASE"/>
    <property type="match status" value="1"/>
</dbReference>
<dbReference type="Pfam" id="PF13622">
    <property type="entry name" value="4HBT_3"/>
    <property type="match status" value="1"/>
</dbReference>
<dbReference type="CDD" id="cd03445">
    <property type="entry name" value="Thioesterase_II_repeat2"/>
    <property type="match status" value="1"/>
</dbReference>
<organism evidence="5">
    <name type="scientific">Chrysotila carterae</name>
    <name type="common">Marine alga</name>
    <name type="synonym">Syracosphaera carterae</name>
    <dbReference type="NCBI Taxonomy" id="13221"/>
    <lineage>
        <taxon>Eukaryota</taxon>
        <taxon>Haptista</taxon>
        <taxon>Haptophyta</taxon>
        <taxon>Prymnesiophyceae</taxon>
        <taxon>Isochrysidales</taxon>
        <taxon>Isochrysidaceae</taxon>
        <taxon>Chrysotila</taxon>
    </lineage>
</organism>
<comment type="similarity">
    <text evidence="1">Belongs to the C/M/P thioester hydrolase family.</text>
</comment>
<name>A0A7S4C0Z1_CHRCT</name>
<dbReference type="SUPFAM" id="SSF54637">
    <property type="entry name" value="Thioesterase/thiol ester dehydrase-isomerase"/>
    <property type="match status" value="2"/>
</dbReference>
<dbReference type="AlphaFoldDB" id="A0A7S4C0Z1"/>
<dbReference type="PANTHER" id="PTHR11066:SF34">
    <property type="entry name" value="ACYL-COENZYME A THIOESTERASE 8"/>
    <property type="match status" value="1"/>
</dbReference>